<dbReference type="Gene3D" id="1.10.606.20">
    <property type="match status" value="1"/>
</dbReference>
<dbReference type="CDD" id="cd03398">
    <property type="entry name" value="PAP2_haloperoxidase"/>
    <property type="match status" value="1"/>
</dbReference>
<evidence type="ECO:0000313" key="2">
    <source>
        <dbReference type="EMBL" id="NKI31814.1"/>
    </source>
</evidence>
<evidence type="ECO:0000259" key="1">
    <source>
        <dbReference type="Pfam" id="PF01569"/>
    </source>
</evidence>
<dbReference type="EMBL" id="JAAWWL010000001">
    <property type="protein sequence ID" value="NKI31814.1"/>
    <property type="molecule type" value="Genomic_DNA"/>
</dbReference>
<feature type="domain" description="Phosphatidic acid phosphatase type 2/haloperoxidase" evidence="1">
    <location>
        <begin position="287"/>
        <end position="419"/>
    </location>
</feature>
<dbReference type="InterPro" id="IPR000326">
    <property type="entry name" value="PAP2/HPO"/>
</dbReference>
<dbReference type="SUPFAM" id="SSF48317">
    <property type="entry name" value="Acid phosphatase/Vanadium-dependent haloperoxidase"/>
    <property type="match status" value="1"/>
</dbReference>
<keyword evidence="3" id="KW-1185">Reference proteome</keyword>
<dbReference type="Proteomes" id="UP000718451">
    <property type="component" value="Unassembled WGS sequence"/>
</dbReference>
<proteinExistence type="predicted"/>
<name>A0ABX1GQB7_9FLAO</name>
<sequence length="440" mass="49733">MKKNKTYFALSLTIICFISGCKPKDVNVQDFQSNVLISWNEKVMQIAKEEDGLMTLKGLRTATLMHLAVHDALNSIVPKYRAYSYEQEVVNVNPMATAAFAMYEIATQQYPDQKKVFDELLSASLVNLEEKDSSLAKELGTASATAILAKRTNDSWNGEAEYTWHPMAPGVYAEFNKHSGTPEGFIFGAGWARAKTFMLPKQDHFRSPPPPEINSADYTKAFNEVKTVGSHNSTTRTDDQAHLAMWWKDFVENSHNRLARELIQKEKLNLWEAARVFALMNMTVYDAYINVFDNKFHYNHWRPYTAIRWAENDENPDTVADTEWSNLHNHTYAFPSYPSAHGTASSAAMTVLAETLSTGDDYDFTMVTAAVEEAGPFSEKVKMQPPTRSFSSFSEAGLEAAMSRVYLGIHFRYDSEEGHRLGNKIGNYAIANYLQPLEKK</sequence>
<protein>
    <submittedName>
        <fullName evidence="2">Vanadium-dependent haloperoxidase</fullName>
    </submittedName>
</protein>
<accession>A0ABX1GQB7</accession>
<reference evidence="2 3" key="1">
    <citation type="submission" date="2020-04" db="EMBL/GenBank/DDBJ databases">
        <authorList>
            <person name="Yoon J."/>
        </authorList>
    </citation>
    <scope>NUCLEOTIDE SEQUENCE [LARGE SCALE GENOMIC DNA]</scope>
    <source>
        <strain evidence="2 3">DJ-13</strain>
    </source>
</reference>
<organism evidence="2 3">
    <name type="scientific">Croceivirga thetidis</name>
    <dbReference type="NCBI Taxonomy" id="2721623"/>
    <lineage>
        <taxon>Bacteria</taxon>
        <taxon>Pseudomonadati</taxon>
        <taxon>Bacteroidota</taxon>
        <taxon>Flavobacteriia</taxon>
        <taxon>Flavobacteriales</taxon>
        <taxon>Flavobacteriaceae</taxon>
        <taxon>Croceivirga</taxon>
    </lineage>
</organism>
<dbReference type="InterPro" id="IPR036938">
    <property type="entry name" value="PAP2/HPO_sf"/>
</dbReference>
<dbReference type="PANTHER" id="PTHR34599:SF1">
    <property type="entry name" value="PHOSPHATIDIC ACID PHOSPHATASE TYPE 2_HALOPEROXIDASE DOMAIN-CONTAINING PROTEIN"/>
    <property type="match status" value="1"/>
</dbReference>
<comment type="caution">
    <text evidence="2">The sequence shown here is derived from an EMBL/GenBank/DDBJ whole genome shotgun (WGS) entry which is preliminary data.</text>
</comment>
<dbReference type="InterPro" id="IPR052559">
    <property type="entry name" value="V-haloperoxidase"/>
</dbReference>
<dbReference type="PANTHER" id="PTHR34599">
    <property type="entry name" value="PEROXIDASE-RELATED"/>
    <property type="match status" value="1"/>
</dbReference>
<gene>
    <name evidence="2" type="ORF">HCU67_07630</name>
</gene>
<evidence type="ECO:0000313" key="3">
    <source>
        <dbReference type="Proteomes" id="UP000718451"/>
    </source>
</evidence>
<dbReference type="PROSITE" id="PS51257">
    <property type="entry name" value="PROKAR_LIPOPROTEIN"/>
    <property type="match status" value="1"/>
</dbReference>
<dbReference type="RefSeq" id="WP_168551963.1">
    <property type="nucleotide sequence ID" value="NZ_JAAWWL010000001.1"/>
</dbReference>
<dbReference type="Pfam" id="PF01569">
    <property type="entry name" value="PAP2"/>
    <property type="match status" value="1"/>
</dbReference>